<dbReference type="Proteomes" id="UP000528322">
    <property type="component" value="Unassembled WGS sequence"/>
</dbReference>
<gene>
    <name evidence="10" type="ORF">HNR37_001999</name>
</gene>
<keyword evidence="11" id="KW-1185">Reference proteome</keyword>
<evidence type="ECO:0000256" key="6">
    <source>
        <dbReference type="ARBA" id="ARBA00023118"/>
    </source>
</evidence>
<dbReference type="AlphaFoldDB" id="A0A7W7Y5V6"/>
<feature type="domain" description="Pycsar effector protein" evidence="9">
    <location>
        <begin position="23"/>
        <end position="167"/>
    </location>
</feature>
<keyword evidence="2" id="KW-1003">Cell membrane</keyword>
<feature type="transmembrane region" description="Helical" evidence="8">
    <location>
        <begin position="153"/>
        <end position="182"/>
    </location>
</feature>
<keyword evidence="6" id="KW-0051">Antiviral defense</keyword>
<keyword evidence="4" id="KW-0547">Nucleotide-binding</keyword>
<evidence type="ECO:0000256" key="2">
    <source>
        <dbReference type="ARBA" id="ARBA00022475"/>
    </source>
</evidence>
<evidence type="ECO:0000313" key="11">
    <source>
        <dbReference type="Proteomes" id="UP000528322"/>
    </source>
</evidence>
<dbReference type="GO" id="GO:0000166">
    <property type="term" value="F:nucleotide binding"/>
    <property type="evidence" value="ECO:0007669"/>
    <property type="project" value="UniProtKB-KW"/>
</dbReference>
<feature type="transmembrane region" description="Helical" evidence="8">
    <location>
        <begin position="65"/>
        <end position="86"/>
    </location>
</feature>
<dbReference type="GO" id="GO:0051607">
    <property type="term" value="P:defense response to virus"/>
    <property type="evidence" value="ECO:0007669"/>
    <property type="project" value="UniProtKB-KW"/>
</dbReference>
<evidence type="ECO:0000256" key="3">
    <source>
        <dbReference type="ARBA" id="ARBA00022692"/>
    </source>
</evidence>
<proteinExistence type="predicted"/>
<keyword evidence="7 8" id="KW-0472">Membrane</keyword>
<dbReference type="Pfam" id="PF18967">
    <property type="entry name" value="PycTM"/>
    <property type="match status" value="1"/>
</dbReference>
<sequence length="184" mass="21127">MSQPPVPPSDEPLLPRLLAANALQANLTKHMDYNKMADQKASALVTIATVVITITLAQYHNMVYLVPEILLITSVISIYYSLLTIVPKVYDHNFIDPYHYQSFAKISEAEYLDLFKELIKDREKMYDAYLRDIYYLGTYRLKRKYRNLMRGKFALLLGLISAGMLTLIANQEISLVVLLSYIGR</sequence>
<keyword evidence="3 8" id="KW-0812">Transmembrane</keyword>
<dbReference type="InterPro" id="IPR043760">
    <property type="entry name" value="PycTM_dom"/>
</dbReference>
<evidence type="ECO:0000256" key="4">
    <source>
        <dbReference type="ARBA" id="ARBA00022741"/>
    </source>
</evidence>
<dbReference type="GO" id="GO:0005886">
    <property type="term" value="C:plasma membrane"/>
    <property type="evidence" value="ECO:0007669"/>
    <property type="project" value="UniProtKB-SubCell"/>
</dbReference>
<evidence type="ECO:0000256" key="7">
    <source>
        <dbReference type="ARBA" id="ARBA00023136"/>
    </source>
</evidence>
<dbReference type="RefSeq" id="WP_183733579.1">
    <property type="nucleotide sequence ID" value="NZ_JACHID010000014.1"/>
</dbReference>
<name>A0A7W7Y5V6_9BACT</name>
<comment type="subcellular location">
    <subcellularLocation>
        <location evidence="1">Cell membrane</location>
    </subcellularLocation>
</comment>
<evidence type="ECO:0000259" key="9">
    <source>
        <dbReference type="Pfam" id="PF18967"/>
    </source>
</evidence>
<evidence type="ECO:0000256" key="8">
    <source>
        <dbReference type="SAM" id="Phobius"/>
    </source>
</evidence>
<keyword evidence="5 8" id="KW-1133">Transmembrane helix</keyword>
<feature type="transmembrane region" description="Helical" evidence="8">
    <location>
        <begin position="41"/>
        <end position="59"/>
    </location>
</feature>
<accession>A0A7W7Y5V6</accession>
<evidence type="ECO:0000313" key="10">
    <source>
        <dbReference type="EMBL" id="MBB5022660.1"/>
    </source>
</evidence>
<comment type="caution">
    <text evidence="10">The sequence shown here is derived from an EMBL/GenBank/DDBJ whole genome shotgun (WGS) entry which is preliminary data.</text>
</comment>
<organism evidence="10 11">
    <name type="scientific">Desulfurispira natronophila</name>
    <dbReference type="NCBI Taxonomy" id="682562"/>
    <lineage>
        <taxon>Bacteria</taxon>
        <taxon>Pseudomonadati</taxon>
        <taxon>Chrysiogenota</taxon>
        <taxon>Chrysiogenia</taxon>
        <taxon>Chrysiogenales</taxon>
        <taxon>Chrysiogenaceae</taxon>
        <taxon>Desulfurispira</taxon>
    </lineage>
</organism>
<reference evidence="10 11" key="1">
    <citation type="submission" date="2020-08" db="EMBL/GenBank/DDBJ databases">
        <title>Genomic Encyclopedia of Type Strains, Phase IV (KMG-IV): sequencing the most valuable type-strain genomes for metagenomic binning, comparative biology and taxonomic classification.</title>
        <authorList>
            <person name="Goeker M."/>
        </authorList>
    </citation>
    <scope>NUCLEOTIDE SEQUENCE [LARGE SCALE GENOMIC DNA]</scope>
    <source>
        <strain evidence="10 11">DSM 22071</strain>
    </source>
</reference>
<dbReference type="EMBL" id="JACHID010000014">
    <property type="protein sequence ID" value="MBB5022660.1"/>
    <property type="molecule type" value="Genomic_DNA"/>
</dbReference>
<evidence type="ECO:0000256" key="1">
    <source>
        <dbReference type="ARBA" id="ARBA00004236"/>
    </source>
</evidence>
<protein>
    <recommendedName>
        <fullName evidence="9">Pycsar effector protein domain-containing protein</fullName>
    </recommendedName>
</protein>
<evidence type="ECO:0000256" key="5">
    <source>
        <dbReference type="ARBA" id="ARBA00022989"/>
    </source>
</evidence>